<dbReference type="AlphaFoldDB" id="A0AAN6PXQ7"/>
<evidence type="ECO:0000256" key="5">
    <source>
        <dbReference type="ARBA" id="ARBA00022801"/>
    </source>
</evidence>
<dbReference type="PANTHER" id="PTHR47966:SF65">
    <property type="entry name" value="ASPARTIC-TYPE ENDOPEPTIDASE"/>
    <property type="match status" value="1"/>
</dbReference>
<feature type="region of interest" description="Disordered" evidence="9">
    <location>
        <begin position="399"/>
        <end position="467"/>
    </location>
</feature>
<sequence length="493" mass="52158">MLPVILAASLLAPAVAAASAPRHVVPRGDGIVRSPIRAIPDAAPKLRVRQNEVEVENQRAGTRYAVEMEVGTPPQTLTLILDTGSPDTWINPSCDTANVPSDCRSFPQFDSSESTSFEQTTVRDILRYGIGNATIRYALETLTLGSATIENQQIGIAIESHMIPLGILGLSPPLNGVNDYPYVLDTMVDQGLIRSKAFSVDLRGVDNPTGALIFGGIDTGKYIGELAKLPMLDRLDTPLGADRYYVTMTGIGLTLPDGTVTQSEEIAVPVFLDTGSTFTRLPTPIYQAFAESFANAQYDPESGYYFVDCDVTELEGASIDFYFGTKTIRVALNDFIWQVQGYCILGVLPDDEEPILGDTFLRAAYVVFDQDNRNLHIAQAANCGTNLVAIGSGEDAVPSSTGQCTELPTPTGTAGGLDVTSTRHLTNTFTGTARPTINEGPGPAASRGTSGGDSPEPTTTGSPGTNAAGRGVELGFGAMVTLGAVNLLAMLLL</sequence>
<feature type="compositionally biased region" description="Low complexity" evidence="9">
    <location>
        <begin position="452"/>
        <end position="465"/>
    </location>
</feature>
<dbReference type="InterPro" id="IPR033121">
    <property type="entry name" value="PEPTIDASE_A1"/>
</dbReference>
<dbReference type="PANTHER" id="PTHR47966">
    <property type="entry name" value="BETA-SITE APP-CLEAVING ENZYME, ISOFORM A-RELATED"/>
    <property type="match status" value="1"/>
</dbReference>
<feature type="chain" id="PRO_5042958447" evidence="10">
    <location>
        <begin position="18"/>
        <end position="493"/>
    </location>
</feature>
<evidence type="ECO:0000256" key="6">
    <source>
        <dbReference type="PIRSR" id="PIRSR601461-1"/>
    </source>
</evidence>
<feature type="domain" description="Peptidase A1" evidence="11">
    <location>
        <begin position="64"/>
        <end position="378"/>
    </location>
</feature>
<evidence type="ECO:0000256" key="3">
    <source>
        <dbReference type="ARBA" id="ARBA00022729"/>
    </source>
</evidence>
<dbReference type="Proteomes" id="UP001305647">
    <property type="component" value="Unassembled WGS sequence"/>
</dbReference>
<name>A0AAN6PXQ7_9PEZI</name>
<feature type="compositionally biased region" description="Polar residues" evidence="9">
    <location>
        <begin position="419"/>
        <end position="435"/>
    </location>
</feature>
<evidence type="ECO:0000313" key="13">
    <source>
        <dbReference type="Proteomes" id="UP001305647"/>
    </source>
</evidence>
<dbReference type="InterPro" id="IPR021109">
    <property type="entry name" value="Peptidase_aspartic_dom_sf"/>
</dbReference>
<feature type="active site" evidence="6">
    <location>
        <position position="82"/>
    </location>
</feature>
<dbReference type="InterPro" id="IPR001969">
    <property type="entry name" value="Aspartic_peptidase_AS"/>
</dbReference>
<dbReference type="SUPFAM" id="SSF50630">
    <property type="entry name" value="Acid proteases"/>
    <property type="match status" value="1"/>
</dbReference>
<evidence type="ECO:0000256" key="1">
    <source>
        <dbReference type="ARBA" id="ARBA00007447"/>
    </source>
</evidence>
<keyword evidence="7" id="KW-1015">Disulfide bond</keyword>
<dbReference type="Gene3D" id="2.40.70.10">
    <property type="entry name" value="Acid Proteases"/>
    <property type="match status" value="2"/>
</dbReference>
<gene>
    <name evidence="12" type="ORF">N658DRAFT_432855</name>
</gene>
<accession>A0AAN6PXQ7</accession>
<dbReference type="GO" id="GO:0006508">
    <property type="term" value="P:proteolysis"/>
    <property type="evidence" value="ECO:0007669"/>
    <property type="project" value="UniProtKB-KW"/>
</dbReference>
<evidence type="ECO:0000256" key="10">
    <source>
        <dbReference type="SAM" id="SignalP"/>
    </source>
</evidence>
<keyword evidence="2 8" id="KW-0645">Protease</keyword>
<evidence type="ECO:0000256" key="7">
    <source>
        <dbReference type="PIRSR" id="PIRSR601461-2"/>
    </source>
</evidence>
<keyword evidence="5 8" id="KW-0378">Hydrolase</keyword>
<comment type="caution">
    <text evidence="12">The sequence shown here is derived from an EMBL/GenBank/DDBJ whole genome shotgun (WGS) entry which is preliminary data.</text>
</comment>
<keyword evidence="4 8" id="KW-0064">Aspartyl protease</keyword>
<evidence type="ECO:0000256" key="2">
    <source>
        <dbReference type="ARBA" id="ARBA00022670"/>
    </source>
</evidence>
<protein>
    <submittedName>
        <fullName evidence="12">Acid protease</fullName>
    </submittedName>
</protein>
<feature type="active site" evidence="6">
    <location>
        <position position="273"/>
    </location>
</feature>
<dbReference type="PRINTS" id="PR00792">
    <property type="entry name" value="PEPSIN"/>
</dbReference>
<dbReference type="InterPro" id="IPR001461">
    <property type="entry name" value="Aspartic_peptidase_A1"/>
</dbReference>
<dbReference type="GO" id="GO:0004190">
    <property type="term" value="F:aspartic-type endopeptidase activity"/>
    <property type="evidence" value="ECO:0007669"/>
    <property type="project" value="UniProtKB-KW"/>
</dbReference>
<organism evidence="12 13">
    <name type="scientific">Parathielavia hyrcaniae</name>
    <dbReference type="NCBI Taxonomy" id="113614"/>
    <lineage>
        <taxon>Eukaryota</taxon>
        <taxon>Fungi</taxon>
        <taxon>Dikarya</taxon>
        <taxon>Ascomycota</taxon>
        <taxon>Pezizomycotina</taxon>
        <taxon>Sordariomycetes</taxon>
        <taxon>Sordariomycetidae</taxon>
        <taxon>Sordariales</taxon>
        <taxon>Chaetomiaceae</taxon>
        <taxon>Parathielavia</taxon>
    </lineage>
</organism>
<dbReference type="CDD" id="cd05474">
    <property type="entry name" value="SAP_like"/>
    <property type="match status" value="1"/>
</dbReference>
<dbReference type="InterPro" id="IPR033876">
    <property type="entry name" value="SAP-like"/>
</dbReference>
<feature type="disulfide bond" evidence="7">
    <location>
        <begin position="309"/>
        <end position="343"/>
    </location>
</feature>
<dbReference type="PROSITE" id="PS00141">
    <property type="entry name" value="ASP_PROTEASE"/>
    <property type="match status" value="1"/>
</dbReference>
<dbReference type="EMBL" id="MU863664">
    <property type="protein sequence ID" value="KAK4098000.1"/>
    <property type="molecule type" value="Genomic_DNA"/>
</dbReference>
<evidence type="ECO:0000256" key="8">
    <source>
        <dbReference type="RuleBase" id="RU000454"/>
    </source>
</evidence>
<feature type="compositionally biased region" description="Polar residues" evidence="9">
    <location>
        <begin position="399"/>
        <end position="412"/>
    </location>
</feature>
<evidence type="ECO:0000256" key="9">
    <source>
        <dbReference type="SAM" id="MobiDB-lite"/>
    </source>
</evidence>
<reference evidence="12" key="2">
    <citation type="submission" date="2023-05" db="EMBL/GenBank/DDBJ databases">
        <authorList>
            <consortium name="Lawrence Berkeley National Laboratory"/>
            <person name="Steindorff A."/>
            <person name="Hensen N."/>
            <person name="Bonometti L."/>
            <person name="Westerberg I."/>
            <person name="Brannstrom I.O."/>
            <person name="Guillou S."/>
            <person name="Cros-Aarteil S."/>
            <person name="Calhoun S."/>
            <person name="Haridas S."/>
            <person name="Kuo A."/>
            <person name="Mondo S."/>
            <person name="Pangilinan J."/>
            <person name="Riley R."/>
            <person name="Labutti K."/>
            <person name="Andreopoulos B."/>
            <person name="Lipzen A."/>
            <person name="Chen C."/>
            <person name="Yanf M."/>
            <person name="Daum C."/>
            <person name="Ng V."/>
            <person name="Clum A."/>
            <person name="Ohm R."/>
            <person name="Martin F."/>
            <person name="Silar P."/>
            <person name="Natvig D."/>
            <person name="Lalanne C."/>
            <person name="Gautier V."/>
            <person name="Ament-Velasquez S.L."/>
            <person name="Kruys A."/>
            <person name="Hutchinson M.I."/>
            <person name="Powell A.J."/>
            <person name="Barry K."/>
            <person name="Miller A.N."/>
            <person name="Grigoriev I.V."/>
            <person name="Debuchy R."/>
            <person name="Gladieux P."/>
            <person name="Thoren M.H."/>
            <person name="Johannesson H."/>
        </authorList>
    </citation>
    <scope>NUCLEOTIDE SEQUENCE</scope>
    <source>
        <strain evidence="12">CBS 757.83</strain>
    </source>
</reference>
<feature type="signal peptide" evidence="10">
    <location>
        <begin position="1"/>
        <end position="17"/>
    </location>
</feature>
<keyword evidence="13" id="KW-1185">Reference proteome</keyword>
<comment type="similarity">
    <text evidence="1 8">Belongs to the peptidase A1 family.</text>
</comment>
<keyword evidence="3 10" id="KW-0732">Signal</keyword>
<dbReference type="PROSITE" id="PS51767">
    <property type="entry name" value="PEPTIDASE_A1"/>
    <property type="match status" value="1"/>
</dbReference>
<evidence type="ECO:0000313" key="12">
    <source>
        <dbReference type="EMBL" id="KAK4098000.1"/>
    </source>
</evidence>
<dbReference type="Pfam" id="PF00026">
    <property type="entry name" value="Asp"/>
    <property type="match status" value="1"/>
</dbReference>
<reference evidence="12" key="1">
    <citation type="journal article" date="2023" name="Mol. Phylogenet. Evol.">
        <title>Genome-scale phylogeny and comparative genomics of the fungal order Sordariales.</title>
        <authorList>
            <person name="Hensen N."/>
            <person name="Bonometti L."/>
            <person name="Westerberg I."/>
            <person name="Brannstrom I.O."/>
            <person name="Guillou S."/>
            <person name="Cros-Aarteil S."/>
            <person name="Calhoun S."/>
            <person name="Haridas S."/>
            <person name="Kuo A."/>
            <person name="Mondo S."/>
            <person name="Pangilinan J."/>
            <person name="Riley R."/>
            <person name="LaButti K."/>
            <person name="Andreopoulos B."/>
            <person name="Lipzen A."/>
            <person name="Chen C."/>
            <person name="Yan M."/>
            <person name="Daum C."/>
            <person name="Ng V."/>
            <person name="Clum A."/>
            <person name="Steindorff A."/>
            <person name="Ohm R.A."/>
            <person name="Martin F."/>
            <person name="Silar P."/>
            <person name="Natvig D.O."/>
            <person name="Lalanne C."/>
            <person name="Gautier V."/>
            <person name="Ament-Velasquez S.L."/>
            <person name="Kruys A."/>
            <person name="Hutchinson M.I."/>
            <person name="Powell A.J."/>
            <person name="Barry K."/>
            <person name="Miller A.N."/>
            <person name="Grigoriev I.V."/>
            <person name="Debuchy R."/>
            <person name="Gladieux P."/>
            <person name="Hiltunen Thoren M."/>
            <person name="Johannesson H."/>
        </authorList>
    </citation>
    <scope>NUCLEOTIDE SEQUENCE</scope>
    <source>
        <strain evidence="12">CBS 757.83</strain>
    </source>
</reference>
<evidence type="ECO:0000259" key="11">
    <source>
        <dbReference type="PROSITE" id="PS51767"/>
    </source>
</evidence>
<proteinExistence type="inferred from homology"/>
<evidence type="ECO:0000256" key="4">
    <source>
        <dbReference type="ARBA" id="ARBA00022750"/>
    </source>
</evidence>